<dbReference type="InterPro" id="IPR051358">
    <property type="entry name" value="TF_AMS/ICE1/BHLH6-like"/>
</dbReference>
<keyword evidence="5" id="KW-0175">Coiled coil</keyword>
<dbReference type="GO" id="GO:0046983">
    <property type="term" value="F:protein dimerization activity"/>
    <property type="evidence" value="ECO:0007669"/>
    <property type="project" value="InterPro"/>
</dbReference>
<name>A0AAN9XK00_PSOTE</name>
<dbReference type="GO" id="GO:0043565">
    <property type="term" value="F:sequence-specific DNA binding"/>
    <property type="evidence" value="ECO:0007669"/>
    <property type="project" value="TreeGrafter"/>
</dbReference>
<accession>A0AAN9XK00</accession>
<dbReference type="SUPFAM" id="SSF47459">
    <property type="entry name" value="HLH, helix-loop-helix DNA-binding domain"/>
    <property type="match status" value="1"/>
</dbReference>
<dbReference type="Gene3D" id="4.10.280.10">
    <property type="entry name" value="Helix-loop-helix DNA-binding domain"/>
    <property type="match status" value="1"/>
</dbReference>
<feature type="coiled-coil region" evidence="5">
    <location>
        <begin position="33"/>
        <end position="60"/>
    </location>
</feature>
<dbReference type="InterPro" id="IPR054502">
    <property type="entry name" value="bHLH-TF_ACT-like_plant"/>
</dbReference>
<reference evidence="7 8" key="1">
    <citation type="submission" date="2024-01" db="EMBL/GenBank/DDBJ databases">
        <title>The genomes of 5 underutilized Papilionoideae crops provide insights into root nodulation and disease resistanc.</title>
        <authorList>
            <person name="Jiang F."/>
        </authorList>
    </citation>
    <scope>NUCLEOTIDE SEQUENCE [LARGE SCALE GENOMIC DNA]</scope>
    <source>
        <strain evidence="7">DUOXIRENSHENG_FW03</strain>
        <tissue evidence="7">Leaves</tissue>
    </source>
</reference>
<evidence type="ECO:0000259" key="6">
    <source>
        <dbReference type="PROSITE" id="PS51671"/>
    </source>
</evidence>
<keyword evidence="4" id="KW-0539">Nucleus</keyword>
<comment type="caution">
    <text evidence="7">The sequence shown here is derived from an EMBL/GenBank/DDBJ whole genome shotgun (WGS) entry which is preliminary data.</text>
</comment>
<dbReference type="Pfam" id="PF22754">
    <property type="entry name" value="bHLH-TF_ACT-like_plant"/>
    <property type="match status" value="1"/>
</dbReference>
<evidence type="ECO:0000256" key="3">
    <source>
        <dbReference type="ARBA" id="ARBA00023163"/>
    </source>
</evidence>
<evidence type="ECO:0000256" key="1">
    <source>
        <dbReference type="ARBA" id="ARBA00004123"/>
    </source>
</evidence>
<keyword evidence="2" id="KW-0805">Transcription regulation</keyword>
<evidence type="ECO:0000313" key="8">
    <source>
        <dbReference type="Proteomes" id="UP001386955"/>
    </source>
</evidence>
<gene>
    <name evidence="7" type="ORF">VNO78_15547</name>
</gene>
<evidence type="ECO:0000313" key="7">
    <source>
        <dbReference type="EMBL" id="KAK7395006.1"/>
    </source>
</evidence>
<dbReference type="AlphaFoldDB" id="A0AAN9XK00"/>
<dbReference type="InterPro" id="IPR002912">
    <property type="entry name" value="ACT_dom"/>
</dbReference>
<dbReference type="PROSITE" id="PS51671">
    <property type="entry name" value="ACT"/>
    <property type="match status" value="1"/>
</dbReference>
<evidence type="ECO:0000256" key="2">
    <source>
        <dbReference type="ARBA" id="ARBA00023015"/>
    </source>
</evidence>
<dbReference type="PANTHER" id="PTHR31945:SF45">
    <property type="entry name" value="EXPRESSED PROTEIN"/>
    <property type="match status" value="1"/>
</dbReference>
<protein>
    <recommendedName>
        <fullName evidence="6">ACT domain-containing protein</fullName>
    </recommendedName>
</protein>
<dbReference type="Proteomes" id="UP001386955">
    <property type="component" value="Unassembled WGS sequence"/>
</dbReference>
<dbReference type="PANTHER" id="PTHR31945">
    <property type="entry name" value="TRANSCRIPTION FACTOR SCREAM2-RELATED"/>
    <property type="match status" value="1"/>
</dbReference>
<organism evidence="7 8">
    <name type="scientific">Psophocarpus tetragonolobus</name>
    <name type="common">Winged bean</name>
    <name type="synonym">Dolichos tetragonolobus</name>
    <dbReference type="NCBI Taxonomy" id="3891"/>
    <lineage>
        <taxon>Eukaryota</taxon>
        <taxon>Viridiplantae</taxon>
        <taxon>Streptophyta</taxon>
        <taxon>Embryophyta</taxon>
        <taxon>Tracheophyta</taxon>
        <taxon>Spermatophyta</taxon>
        <taxon>Magnoliopsida</taxon>
        <taxon>eudicotyledons</taxon>
        <taxon>Gunneridae</taxon>
        <taxon>Pentapetalae</taxon>
        <taxon>rosids</taxon>
        <taxon>fabids</taxon>
        <taxon>Fabales</taxon>
        <taxon>Fabaceae</taxon>
        <taxon>Papilionoideae</taxon>
        <taxon>50 kb inversion clade</taxon>
        <taxon>NPAAA clade</taxon>
        <taxon>indigoferoid/millettioid clade</taxon>
        <taxon>Phaseoleae</taxon>
        <taxon>Psophocarpus</taxon>
    </lineage>
</organism>
<sequence>MTSREKRRASLEHTLQQLRDVTNSTALSKASIIVDASKYIEELKQKIEGLNSELGIAESSTTSQIDELPMVIVKTLKKGFLINVLLEKNCPGMLVSILEAFEELGLDVLDARVSCEDSFQLEAIGRECHKKDSVDAQVVKQAVLRAIKNED</sequence>
<dbReference type="InterPro" id="IPR036638">
    <property type="entry name" value="HLH_DNA-bd_sf"/>
</dbReference>
<evidence type="ECO:0000256" key="5">
    <source>
        <dbReference type="SAM" id="Coils"/>
    </source>
</evidence>
<dbReference type="GO" id="GO:0003700">
    <property type="term" value="F:DNA-binding transcription factor activity"/>
    <property type="evidence" value="ECO:0007669"/>
    <property type="project" value="TreeGrafter"/>
</dbReference>
<keyword evidence="3" id="KW-0804">Transcription</keyword>
<keyword evidence="8" id="KW-1185">Reference proteome</keyword>
<dbReference type="EMBL" id="JAYMYS010000004">
    <property type="protein sequence ID" value="KAK7395006.1"/>
    <property type="molecule type" value="Genomic_DNA"/>
</dbReference>
<comment type="subcellular location">
    <subcellularLocation>
        <location evidence="1">Nucleus</location>
    </subcellularLocation>
</comment>
<proteinExistence type="predicted"/>
<evidence type="ECO:0000256" key="4">
    <source>
        <dbReference type="ARBA" id="ARBA00023242"/>
    </source>
</evidence>
<feature type="domain" description="ACT" evidence="6">
    <location>
        <begin position="82"/>
        <end position="151"/>
    </location>
</feature>
<dbReference type="GO" id="GO:0005634">
    <property type="term" value="C:nucleus"/>
    <property type="evidence" value="ECO:0007669"/>
    <property type="project" value="UniProtKB-SubCell"/>
</dbReference>